<comment type="subcellular location">
    <subcellularLocation>
        <location evidence="1">Mitochondrion</location>
    </subcellularLocation>
</comment>
<dbReference type="InterPro" id="IPR011009">
    <property type="entry name" value="Kinase-like_dom_sf"/>
</dbReference>
<gene>
    <name evidence="7" type="ORF">BDW02DRAFT_574796</name>
</gene>
<dbReference type="InterPro" id="IPR051035">
    <property type="entry name" value="Mito_inheritance_9"/>
</dbReference>
<protein>
    <recommendedName>
        <fullName evidence="3">Altered inheritance of mitochondria protein 9, mitochondrial</fullName>
    </recommendedName>
    <alternativeName>
        <fullName evidence="6">Found in mitochondrial proteome protein 29</fullName>
    </alternativeName>
</protein>
<dbReference type="SUPFAM" id="SSF56112">
    <property type="entry name" value="Protein kinase-like (PK-like)"/>
    <property type="match status" value="1"/>
</dbReference>
<evidence type="ECO:0000256" key="5">
    <source>
        <dbReference type="ARBA" id="ARBA00023128"/>
    </source>
</evidence>
<dbReference type="PANTHER" id="PTHR36091:SF1">
    <property type="entry name" value="ALTERED INHERITANCE OF MITOCHONDRIA PROTEIN 9, MITOCHONDRIAL"/>
    <property type="match status" value="1"/>
</dbReference>
<accession>A0A6A5JVQ9</accession>
<evidence type="ECO:0000256" key="4">
    <source>
        <dbReference type="ARBA" id="ARBA00022946"/>
    </source>
</evidence>
<reference evidence="7" key="1">
    <citation type="submission" date="2020-01" db="EMBL/GenBank/DDBJ databases">
        <authorList>
            <consortium name="DOE Joint Genome Institute"/>
            <person name="Haridas S."/>
            <person name="Albert R."/>
            <person name="Binder M."/>
            <person name="Bloem J."/>
            <person name="Labutti K."/>
            <person name="Salamov A."/>
            <person name="Andreopoulos B."/>
            <person name="Baker S.E."/>
            <person name="Barry K."/>
            <person name="Bills G."/>
            <person name="Bluhm B.H."/>
            <person name="Cannon C."/>
            <person name="Castanera R."/>
            <person name="Culley D.E."/>
            <person name="Daum C."/>
            <person name="Ezra D."/>
            <person name="Gonzalez J.B."/>
            <person name="Henrissat B."/>
            <person name="Kuo A."/>
            <person name="Liang C."/>
            <person name="Lipzen A."/>
            <person name="Lutzoni F."/>
            <person name="Magnuson J."/>
            <person name="Mondo S."/>
            <person name="Nolan M."/>
            <person name="Ohm R."/>
            <person name="Pangilinan J."/>
            <person name="Park H.-J."/>
            <person name="Ramirez L."/>
            <person name="Alfaro M."/>
            <person name="Sun H."/>
            <person name="Tritt A."/>
            <person name="Yoshinaga Y."/>
            <person name="Zwiers L.-H."/>
            <person name="Turgeon B.G."/>
            <person name="Goodwin S.B."/>
            <person name="Spatafora J.W."/>
            <person name="Crous P.W."/>
            <person name="Grigoriev I.V."/>
        </authorList>
    </citation>
    <scope>NUCLEOTIDE SEQUENCE</scope>
    <source>
        <strain evidence="7">P77</strain>
    </source>
</reference>
<evidence type="ECO:0000256" key="3">
    <source>
        <dbReference type="ARBA" id="ARBA00016197"/>
    </source>
</evidence>
<dbReference type="GO" id="GO:0005739">
    <property type="term" value="C:mitochondrion"/>
    <property type="evidence" value="ECO:0007669"/>
    <property type="project" value="UniProtKB-SubCell"/>
</dbReference>
<keyword evidence="8" id="KW-1185">Reference proteome</keyword>
<dbReference type="Proteomes" id="UP000800040">
    <property type="component" value="Unassembled WGS sequence"/>
</dbReference>
<dbReference type="OrthoDB" id="2906425at2759"/>
<sequence length="553" mass="63065">MPLARSFRAIHRMFNIVKPSGALSITCRGKSISREELFNHDNGRFLVNEAEACNRRYLRFDIDQLFAVAATAGESASPIKAIDKSEGGFSKALIMRKEDGSEVVAKIPFSIAGPPKYTTASEVAVLKFISTRTRVPVPKVLAWSSDASNPVGVEYIVMEKATGQQLYTNWDTMNREEQSLLVQHLTQLEAELVSIQFPANGSLYLRESMTDGESWVALDPNVDPSGQFCIGPSCEREWSAQGKMMAQPYKVNKGPWPNLSSFGLALVEREKLRIQQQSPVATFGPPRGSVDEQFAVLNMAKEVVSRLDTVTLINRVSRPVLWHPDLHMGNIFSKPEDPTKICSLIDWQSIVVSPLYLQARFPEFLSVEFDYVLGMREMPKLPQDYEDMDPDEKRLAELKLEQAKLSKWYEANTAKQNLRTHHAFLVPQFTRELFIQCGKVSEDGAVPLRDRLVKFANTWSELGFLDECPFSFSQEDTRKHDQQFQEYLKFHRIQELARNILCTDSDGWICPLLDFEKLQQMNTELLQVVMSRSSEYNMTPEEIWNIWPFREKG</sequence>
<dbReference type="AlphaFoldDB" id="A0A6A5JVQ9"/>
<keyword evidence="4" id="KW-0809">Transit peptide</keyword>
<dbReference type="Gene3D" id="3.30.200.20">
    <property type="entry name" value="Phosphorylase Kinase, domain 1"/>
    <property type="match status" value="1"/>
</dbReference>
<organism evidence="7 8">
    <name type="scientific">Decorospora gaudefroyi</name>
    <dbReference type="NCBI Taxonomy" id="184978"/>
    <lineage>
        <taxon>Eukaryota</taxon>
        <taxon>Fungi</taxon>
        <taxon>Dikarya</taxon>
        <taxon>Ascomycota</taxon>
        <taxon>Pezizomycotina</taxon>
        <taxon>Dothideomycetes</taxon>
        <taxon>Pleosporomycetidae</taxon>
        <taxon>Pleosporales</taxon>
        <taxon>Pleosporineae</taxon>
        <taxon>Pleosporaceae</taxon>
        <taxon>Decorospora</taxon>
    </lineage>
</organism>
<proteinExistence type="inferred from homology"/>
<evidence type="ECO:0000313" key="7">
    <source>
        <dbReference type="EMBL" id="KAF1828538.1"/>
    </source>
</evidence>
<evidence type="ECO:0000256" key="2">
    <source>
        <dbReference type="ARBA" id="ARBA00005543"/>
    </source>
</evidence>
<dbReference type="EMBL" id="ML975533">
    <property type="protein sequence ID" value="KAF1828538.1"/>
    <property type="molecule type" value="Genomic_DNA"/>
</dbReference>
<evidence type="ECO:0000256" key="6">
    <source>
        <dbReference type="ARBA" id="ARBA00031849"/>
    </source>
</evidence>
<evidence type="ECO:0000313" key="8">
    <source>
        <dbReference type="Proteomes" id="UP000800040"/>
    </source>
</evidence>
<keyword evidence="5" id="KW-0496">Mitochondrion</keyword>
<evidence type="ECO:0000256" key="1">
    <source>
        <dbReference type="ARBA" id="ARBA00004173"/>
    </source>
</evidence>
<name>A0A6A5JVQ9_9PLEO</name>
<comment type="similarity">
    <text evidence="2">Belongs to the AIM9 family.</text>
</comment>
<dbReference type="PANTHER" id="PTHR36091">
    <property type="entry name" value="ALTERED INHERITANCE OF MITOCHONDRIA PROTEIN 9, MITOCHONDRIAL"/>
    <property type="match status" value="1"/>
</dbReference>